<reference evidence="2 3" key="1">
    <citation type="submission" date="2021-02" db="EMBL/GenBank/DDBJ databases">
        <title>Characterization of Marinitoga sp. nov. str. BP5-C20A.</title>
        <authorList>
            <person name="Erauso G."/>
            <person name="Postec A."/>
        </authorList>
    </citation>
    <scope>NUCLEOTIDE SEQUENCE [LARGE SCALE GENOMIC DNA]</scope>
    <source>
        <strain evidence="2 3">BP5-C20A</strain>
    </source>
</reference>
<evidence type="ECO:0000313" key="2">
    <source>
        <dbReference type="EMBL" id="WGS64440.1"/>
    </source>
</evidence>
<evidence type="ECO:0000259" key="1">
    <source>
        <dbReference type="PROSITE" id="PS51658"/>
    </source>
</evidence>
<dbReference type="Gene3D" id="3.10.690.10">
    <property type="entry name" value="Bifunctional nuclease domain"/>
    <property type="match status" value="1"/>
</dbReference>
<dbReference type="RefSeq" id="WP_280998093.1">
    <property type="nucleotide sequence ID" value="NZ_CP069362.1"/>
</dbReference>
<dbReference type="PANTHER" id="PTHR15160:SF1">
    <property type="entry name" value="VON HIPPEL-LINDAU DISEASE TUMOR SUPPRESSOR"/>
    <property type="match status" value="1"/>
</dbReference>
<dbReference type="Proteomes" id="UP001232493">
    <property type="component" value="Chromosome"/>
</dbReference>
<dbReference type="PROSITE" id="PS51658">
    <property type="entry name" value="BFN"/>
    <property type="match status" value="1"/>
</dbReference>
<keyword evidence="3" id="KW-1185">Reference proteome</keyword>
<dbReference type="Pfam" id="PF02577">
    <property type="entry name" value="BFN_dom"/>
    <property type="match status" value="1"/>
</dbReference>
<gene>
    <name evidence="2" type="ORF">JRV97_08665</name>
</gene>
<name>A0ABY8PP97_9BACT</name>
<dbReference type="InterPro" id="IPR003729">
    <property type="entry name" value="Bi_nuclease_dom"/>
</dbReference>
<dbReference type="InterPro" id="IPR036104">
    <property type="entry name" value="BFN_sf"/>
</dbReference>
<organism evidence="2 3">
    <name type="scientific">Marinitoga aeolica</name>
    <dbReference type="NCBI Taxonomy" id="2809031"/>
    <lineage>
        <taxon>Bacteria</taxon>
        <taxon>Thermotogati</taxon>
        <taxon>Thermotogota</taxon>
        <taxon>Thermotogae</taxon>
        <taxon>Petrotogales</taxon>
        <taxon>Petrotogaceae</taxon>
        <taxon>Marinitoga</taxon>
    </lineage>
</organism>
<evidence type="ECO:0000313" key="3">
    <source>
        <dbReference type="Proteomes" id="UP001232493"/>
    </source>
</evidence>
<proteinExistence type="predicted"/>
<accession>A0ABY8PP97</accession>
<dbReference type="PANTHER" id="PTHR15160">
    <property type="entry name" value="VON HIPPEL-LINDAU PROTEIN"/>
    <property type="match status" value="1"/>
</dbReference>
<dbReference type="SUPFAM" id="SSF103256">
    <property type="entry name" value="Hypothetical protein TM0160"/>
    <property type="match status" value="1"/>
</dbReference>
<sequence length="183" mass="21125">MLKKVDVITMGLDKVSNSPVVFLRIENTHIGLPIWIGACEATYLALAINEQKTPRPLTHDLLLNILENEGYSLKKIEINNMENDIYYSNIFLEKDDNEIVIDSRPSDALILAIKSKIPIYVKDKLAIDNGIDISFIPIEDHDSENEENKRKEFKEFLENFDIDTIKKHFFDEGNENNENDENK</sequence>
<protein>
    <submittedName>
        <fullName evidence="2">Bifunctional nuclease family protein</fullName>
    </submittedName>
</protein>
<dbReference type="EMBL" id="CP069362">
    <property type="protein sequence ID" value="WGS64440.1"/>
    <property type="molecule type" value="Genomic_DNA"/>
</dbReference>
<feature type="domain" description="BFN" evidence="1">
    <location>
        <begin position="2"/>
        <end position="133"/>
    </location>
</feature>